<feature type="compositionally biased region" description="Polar residues" evidence="1">
    <location>
        <begin position="149"/>
        <end position="183"/>
    </location>
</feature>
<evidence type="ECO:0000256" key="1">
    <source>
        <dbReference type="SAM" id="MobiDB-lite"/>
    </source>
</evidence>
<dbReference type="PANTHER" id="PTHR22933">
    <property type="entry name" value="FI18007P1-RELATED"/>
    <property type="match status" value="1"/>
</dbReference>
<protein>
    <recommendedName>
        <fullName evidence="2">Chitin-binding type-2 domain-containing protein</fullName>
    </recommendedName>
</protein>
<dbReference type="Proteomes" id="UP000285301">
    <property type="component" value="Unassembled WGS sequence"/>
</dbReference>
<dbReference type="Pfam" id="PF01607">
    <property type="entry name" value="CBM_14"/>
    <property type="match status" value="1"/>
</dbReference>
<feature type="region of interest" description="Disordered" evidence="1">
    <location>
        <begin position="144"/>
        <end position="202"/>
    </location>
</feature>
<comment type="caution">
    <text evidence="3">The sequence shown here is derived from an EMBL/GenBank/DDBJ whole genome shotgun (WGS) entry which is preliminary data.</text>
</comment>
<dbReference type="SMART" id="SM00494">
    <property type="entry name" value="ChtBD2"/>
    <property type="match status" value="2"/>
</dbReference>
<dbReference type="OrthoDB" id="6340602at2759"/>
<dbReference type="GO" id="GO:0005576">
    <property type="term" value="C:extracellular region"/>
    <property type="evidence" value="ECO:0007669"/>
    <property type="project" value="InterPro"/>
</dbReference>
<gene>
    <name evidence="3" type="ORF">B4U79_08372</name>
</gene>
<sequence length="417" mass="46407">MPKTISRVTVKPIEISFSCRDRVDGIYADTLFSCQLYHACKTEIHSSPRKMISKYSQFINLCPTGSRFDQKQLKCVDEKDALIPCSESVNYYPSAHRTQLLSLPISSEQLIPVECPSGFQGAFTCKVKQNFLIYEKVQPPQLTGGLLKETTSPNKPAPLTPSNHQLVPSPENIGNVQGTVSQHSKSEHHQISSQNEDKNTHLGSVSPVAVIATGGSEQILTQNRMNTNQFQPSISEDIGADIQPSLTRVSPPFNPFPGLPVNVEKMIGRLDTSFTCKGKAYGYYADVRNGCKIYHVCKEQKHPFEKSYLHFSFLCNPGTIFDQKFLTCVKPNEAAIACRDSEIYFPKTSAIFAEKDNQRNTQFLNANRSTPIIKPELNIPSGHVATRENIESRPQQSINEDSSKGIQPQIVQKIEAA</sequence>
<dbReference type="STRING" id="1965070.A0A3S4QM02"/>
<name>A0A3S4QM02_9ACAR</name>
<feature type="non-terminal residue" evidence="3">
    <location>
        <position position="417"/>
    </location>
</feature>
<dbReference type="PANTHER" id="PTHR22933:SF31">
    <property type="entry name" value="FI18007P1"/>
    <property type="match status" value="1"/>
</dbReference>
<evidence type="ECO:0000259" key="2">
    <source>
        <dbReference type="PROSITE" id="PS50940"/>
    </source>
</evidence>
<evidence type="ECO:0000313" key="3">
    <source>
        <dbReference type="EMBL" id="RWS05136.1"/>
    </source>
</evidence>
<feature type="compositionally biased region" description="Basic and acidic residues" evidence="1">
    <location>
        <begin position="184"/>
        <end position="200"/>
    </location>
</feature>
<feature type="region of interest" description="Disordered" evidence="1">
    <location>
        <begin position="383"/>
        <end position="409"/>
    </location>
</feature>
<feature type="domain" description="Chitin-binding type-2" evidence="2">
    <location>
        <begin position="16"/>
        <end position="87"/>
    </location>
</feature>
<dbReference type="PROSITE" id="PS50940">
    <property type="entry name" value="CHIT_BIND_II"/>
    <property type="match status" value="2"/>
</dbReference>
<proteinExistence type="predicted"/>
<dbReference type="GO" id="GO:0008061">
    <property type="term" value="F:chitin binding"/>
    <property type="evidence" value="ECO:0007669"/>
    <property type="project" value="InterPro"/>
</dbReference>
<dbReference type="AlphaFoldDB" id="A0A3S4QM02"/>
<dbReference type="InterPro" id="IPR036508">
    <property type="entry name" value="Chitin-bd_dom_sf"/>
</dbReference>
<dbReference type="SUPFAM" id="SSF57625">
    <property type="entry name" value="Invertebrate chitin-binding proteins"/>
    <property type="match status" value="1"/>
</dbReference>
<feature type="domain" description="Chitin-binding type-2" evidence="2">
    <location>
        <begin position="273"/>
        <end position="340"/>
    </location>
</feature>
<reference evidence="3 4" key="1">
    <citation type="journal article" date="2018" name="Gigascience">
        <title>Genomes of trombidid mites reveal novel predicted allergens and laterally-transferred genes associated with secondary metabolism.</title>
        <authorList>
            <person name="Dong X."/>
            <person name="Chaisiri K."/>
            <person name="Xia D."/>
            <person name="Armstrong S.D."/>
            <person name="Fang Y."/>
            <person name="Donnelly M.J."/>
            <person name="Kadowaki T."/>
            <person name="McGarry J.W."/>
            <person name="Darby A.C."/>
            <person name="Makepeace B.L."/>
        </authorList>
    </citation>
    <scope>NUCLEOTIDE SEQUENCE [LARGE SCALE GENOMIC DNA]</scope>
    <source>
        <strain evidence="3">UoL-WK</strain>
    </source>
</reference>
<accession>A0A3S4QM02</accession>
<feature type="compositionally biased region" description="Polar residues" evidence="1">
    <location>
        <begin position="392"/>
        <end position="409"/>
    </location>
</feature>
<evidence type="ECO:0000313" key="4">
    <source>
        <dbReference type="Proteomes" id="UP000285301"/>
    </source>
</evidence>
<dbReference type="InterPro" id="IPR002557">
    <property type="entry name" value="Chitin-bd_dom"/>
</dbReference>
<organism evidence="3 4">
    <name type="scientific">Dinothrombium tinctorium</name>
    <dbReference type="NCBI Taxonomy" id="1965070"/>
    <lineage>
        <taxon>Eukaryota</taxon>
        <taxon>Metazoa</taxon>
        <taxon>Ecdysozoa</taxon>
        <taxon>Arthropoda</taxon>
        <taxon>Chelicerata</taxon>
        <taxon>Arachnida</taxon>
        <taxon>Acari</taxon>
        <taxon>Acariformes</taxon>
        <taxon>Trombidiformes</taxon>
        <taxon>Prostigmata</taxon>
        <taxon>Anystina</taxon>
        <taxon>Parasitengona</taxon>
        <taxon>Trombidioidea</taxon>
        <taxon>Trombidiidae</taxon>
        <taxon>Dinothrombium</taxon>
    </lineage>
</organism>
<dbReference type="EMBL" id="NCKU01005004">
    <property type="protein sequence ID" value="RWS05136.1"/>
    <property type="molecule type" value="Genomic_DNA"/>
</dbReference>
<keyword evidence="4" id="KW-1185">Reference proteome</keyword>
<dbReference type="InterPro" id="IPR052976">
    <property type="entry name" value="Scoloptoxin-like"/>
</dbReference>